<dbReference type="GO" id="GO:0016818">
    <property type="term" value="F:hydrolase activity, acting on acid anhydrides, in phosphorus-containing anhydrides"/>
    <property type="evidence" value="ECO:0007669"/>
    <property type="project" value="InterPro"/>
</dbReference>
<dbReference type="EMBL" id="LHPG02000002">
    <property type="protein sequence ID" value="PRW60715.1"/>
    <property type="molecule type" value="Genomic_DNA"/>
</dbReference>
<gene>
    <name evidence="5" type="ORF">C2E21_0777</name>
</gene>
<evidence type="ECO:0000256" key="2">
    <source>
        <dbReference type="ARBA" id="ARBA00022801"/>
    </source>
</evidence>
<proteinExistence type="predicted"/>
<evidence type="ECO:0000313" key="6">
    <source>
        <dbReference type="Proteomes" id="UP000239899"/>
    </source>
</evidence>
<feature type="domain" description="HIRAN" evidence="4">
    <location>
        <begin position="133"/>
        <end position="205"/>
    </location>
</feature>
<protein>
    <submittedName>
        <fullName evidence="5">Single-stranded-DNA-specific exonuclease</fullName>
    </submittedName>
</protein>
<keyword evidence="1" id="KW-0479">Metal-binding</keyword>
<accession>A0A2P6U325</accession>
<dbReference type="InterPro" id="IPR014905">
    <property type="entry name" value="HIRAN"/>
</dbReference>
<dbReference type="OrthoDB" id="513083at2759"/>
<dbReference type="Proteomes" id="UP000239899">
    <property type="component" value="Unassembled WGS sequence"/>
</dbReference>
<name>A0A2P6U325_CHLSO</name>
<keyword evidence="5" id="KW-0540">Nuclease</keyword>
<dbReference type="Gene3D" id="3.30.70.2330">
    <property type="match status" value="1"/>
</dbReference>
<comment type="caution">
    <text evidence="5">The sequence shown here is derived from an EMBL/GenBank/DDBJ whole genome shotgun (WGS) entry which is preliminary data.</text>
</comment>
<keyword evidence="5" id="KW-0269">Exonuclease</keyword>
<dbReference type="GO" id="GO:0004527">
    <property type="term" value="F:exonuclease activity"/>
    <property type="evidence" value="ECO:0007669"/>
    <property type="project" value="UniProtKB-KW"/>
</dbReference>
<organism evidence="5 6">
    <name type="scientific">Chlorella sorokiniana</name>
    <name type="common">Freshwater green alga</name>
    <dbReference type="NCBI Taxonomy" id="3076"/>
    <lineage>
        <taxon>Eukaryota</taxon>
        <taxon>Viridiplantae</taxon>
        <taxon>Chlorophyta</taxon>
        <taxon>core chlorophytes</taxon>
        <taxon>Trebouxiophyceae</taxon>
        <taxon>Chlorellales</taxon>
        <taxon>Chlorellaceae</taxon>
        <taxon>Chlorella clade</taxon>
        <taxon>Chlorella</taxon>
    </lineage>
</organism>
<feature type="compositionally biased region" description="Low complexity" evidence="3">
    <location>
        <begin position="44"/>
        <end position="54"/>
    </location>
</feature>
<feature type="compositionally biased region" description="Low complexity" evidence="3">
    <location>
        <begin position="84"/>
        <end position="101"/>
    </location>
</feature>
<sequence>MLTVSLRAPLRFAQLGVPRRRGLAAAAGGGGREARSSRYSGIVPRQAPAAAGQPAAPPPPPPPRRSPRPAQPPTSQAPPPPQRAPAAAQRPTAQQQAPQAQHRGSHGSQGALQPSDAPIVSSRQWLLGLVPRQQFRVVGVSFDDRQSLIPLLQKDQAVACVREPDNPHDPNAVAVRTLDGRNLGYIPRDRTVLFSQDLCFGHVQSAGRQGEEGLWGFNIVTQPTVPPVEVHAWPAALRPHLNLASQLARDEAWQRLQQDAFARAQGRCEVTSAFLESPAAAVAPRWQCDEPARVLRLVGLRAEAPEVQQVGALLELRAHNPSAAGHAAALLQQLNGWSPADVQLYLAHIDHLAAARSSQQGWRLDLQWLQERGVALPPPLAALAGGR</sequence>
<dbReference type="AlphaFoldDB" id="A0A2P6U325"/>
<dbReference type="GO" id="GO:0003676">
    <property type="term" value="F:nucleic acid binding"/>
    <property type="evidence" value="ECO:0007669"/>
    <property type="project" value="InterPro"/>
</dbReference>
<feature type="compositionally biased region" description="Pro residues" evidence="3">
    <location>
        <begin position="55"/>
        <end position="83"/>
    </location>
</feature>
<evidence type="ECO:0000259" key="4">
    <source>
        <dbReference type="Pfam" id="PF08797"/>
    </source>
</evidence>
<evidence type="ECO:0000256" key="1">
    <source>
        <dbReference type="ARBA" id="ARBA00022723"/>
    </source>
</evidence>
<dbReference type="Pfam" id="PF08797">
    <property type="entry name" value="HIRAN"/>
    <property type="match status" value="1"/>
</dbReference>
<reference evidence="5 6" key="1">
    <citation type="journal article" date="2018" name="Plant J.">
        <title>Genome sequences of Chlorella sorokiniana UTEX 1602 and Micractinium conductrix SAG 241.80: implications to maltose excretion by a green alga.</title>
        <authorList>
            <person name="Arriola M.B."/>
            <person name="Velmurugan N."/>
            <person name="Zhang Y."/>
            <person name="Plunkett M.H."/>
            <person name="Hondzo H."/>
            <person name="Barney B.M."/>
        </authorList>
    </citation>
    <scope>NUCLEOTIDE SEQUENCE [LARGE SCALE GENOMIC DNA]</scope>
    <source>
        <strain evidence="6">UTEX 1602</strain>
    </source>
</reference>
<dbReference type="GO" id="GO:0008270">
    <property type="term" value="F:zinc ion binding"/>
    <property type="evidence" value="ECO:0007669"/>
    <property type="project" value="InterPro"/>
</dbReference>
<evidence type="ECO:0000256" key="3">
    <source>
        <dbReference type="SAM" id="MobiDB-lite"/>
    </source>
</evidence>
<feature type="region of interest" description="Disordered" evidence="3">
    <location>
        <begin position="18"/>
        <end position="115"/>
    </location>
</feature>
<keyword evidence="2" id="KW-0378">Hydrolase</keyword>
<keyword evidence="6" id="KW-1185">Reference proteome</keyword>
<evidence type="ECO:0000313" key="5">
    <source>
        <dbReference type="EMBL" id="PRW60715.1"/>
    </source>
</evidence>